<dbReference type="Proteomes" id="UP000215127">
    <property type="component" value="Chromosome 5"/>
</dbReference>
<sequence>MQIPPLDVLLAWPSPNYENPKTRGEALLVLLIIFSILVVAAVIARFYSRIVVKKWYGLDDTMIALALLFTLGMNTSVILANRRYGWNRHIWDIQPGDIQNANIVAFSAKLLFVQAATFTRISLICFYYRLVRDSGIDWFIWVLHGGMFFVIGLGIAFTCIGIWLCSPVQAYWVFPPIAGSKCMDEGTTTLTIGIFNCLADLTTTLLPIPLVMRLKMPLKQRIEVCFLLGLGFVVTIAGIVRTYFIWKSLIDSWDTTWYSYPLWIAAAIEIDVAVICACAPALKPLIHQPIARMTSIISMTFGSLRSPDSSRHDPNSSSVLSARSNKSSPFRFRQQNDSVWDGDSGYGMLRVDRDCEKDPMQAVHLAGSENDLRTKNEGVFGGMWGARKPSAATAGTRLPPLEIIKRQSVDQEISYVNPEQSRMKVGSPLARGDDWGDRSG</sequence>
<dbReference type="InterPro" id="IPR049326">
    <property type="entry name" value="Rhodopsin_dom_fungi"/>
</dbReference>
<evidence type="ECO:0000256" key="3">
    <source>
        <dbReference type="ARBA" id="ARBA00022989"/>
    </source>
</evidence>
<evidence type="ECO:0000313" key="9">
    <source>
        <dbReference type="EMBL" id="SMQ50715.1"/>
    </source>
</evidence>
<dbReference type="InterPro" id="IPR052337">
    <property type="entry name" value="SAT4-like"/>
</dbReference>
<evidence type="ECO:0000256" key="4">
    <source>
        <dbReference type="ARBA" id="ARBA00023136"/>
    </source>
</evidence>
<name>A0A1X7RTJ2_ZYMT9</name>
<feature type="compositionally biased region" description="Polar residues" evidence="6">
    <location>
        <begin position="315"/>
        <end position="336"/>
    </location>
</feature>
<dbReference type="PANTHER" id="PTHR33048:SF129">
    <property type="entry name" value="INTEGRAL MEMBRANE PROTEIN-RELATED"/>
    <property type="match status" value="1"/>
</dbReference>
<evidence type="ECO:0000313" key="10">
    <source>
        <dbReference type="Proteomes" id="UP000215127"/>
    </source>
</evidence>
<proteinExistence type="inferred from homology"/>
<keyword evidence="2 7" id="KW-0812">Transmembrane</keyword>
<feature type="transmembrane region" description="Helical" evidence="7">
    <location>
        <begin position="190"/>
        <end position="212"/>
    </location>
</feature>
<dbReference type="EMBL" id="LT853696">
    <property type="protein sequence ID" value="SMQ50715.1"/>
    <property type="molecule type" value="Genomic_DNA"/>
</dbReference>
<dbReference type="PANTHER" id="PTHR33048">
    <property type="entry name" value="PTH11-LIKE INTEGRAL MEMBRANE PROTEIN (AFU_ORTHOLOGUE AFUA_5G11245)"/>
    <property type="match status" value="1"/>
</dbReference>
<keyword evidence="10" id="KW-1185">Reference proteome</keyword>
<feature type="compositionally biased region" description="Basic and acidic residues" evidence="6">
    <location>
        <begin position="431"/>
        <end position="440"/>
    </location>
</feature>
<feature type="region of interest" description="Disordered" evidence="6">
    <location>
        <begin position="306"/>
        <end position="336"/>
    </location>
</feature>
<evidence type="ECO:0000259" key="8">
    <source>
        <dbReference type="Pfam" id="PF20684"/>
    </source>
</evidence>
<dbReference type="STRING" id="1276538.A0A1X7RTJ2"/>
<feature type="domain" description="Rhodopsin" evidence="8">
    <location>
        <begin position="44"/>
        <end position="287"/>
    </location>
</feature>
<feature type="transmembrane region" description="Helical" evidence="7">
    <location>
        <begin position="138"/>
        <end position="164"/>
    </location>
</feature>
<feature type="transmembrane region" description="Helical" evidence="7">
    <location>
        <begin position="224"/>
        <end position="246"/>
    </location>
</feature>
<feature type="transmembrane region" description="Helical" evidence="7">
    <location>
        <begin position="258"/>
        <end position="282"/>
    </location>
</feature>
<comment type="similarity">
    <text evidence="5">Belongs to the SAT4 family.</text>
</comment>
<reference evidence="9 10" key="1">
    <citation type="submission" date="2016-06" db="EMBL/GenBank/DDBJ databases">
        <authorList>
            <person name="Kjaerup R.B."/>
            <person name="Dalgaard T.S."/>
            <person name="Juul-Madsen H.R."/>
        </authorList>
    </citation>
    <scope>NUCLEOTIDE SEQUENCE [LARGE SCALE GENOMIC DNA]</scope>
</reference>
<evidence type="ECO:0000256" key="1">
    <source>
        <dbReference type="ARBA" id="ARBA00004141"/>
    </source>
</evidence>
<dbReference type="GO" id="GO:0016020">
    <property type="term" value="C:membrane"/>
    <property type="evidence" value="ECO:0007669"/>
    <property type="project" value="UniProtKB-SubCell"/>
</dbReference>
<comment type="subcellular location">
    <subcellularLocation>
        <location evidence="1">Membrane</location>
        <topology evidence="1">Multi-pass membrane protein</topology>
    </subcellularLocation>
</comment>
<evidence type="ECO:0000256" key="2">
    <source>
        <dbReference type="ARBA" id="ARBA00022692"/>
    </source>
</evidence>
<keyword evidence="4 7" id="KW-0472">Membrane</keyword>
<evidence type="ECO:0000256" key="6">
    <source>
        <dbReference type="SAM" id="MobiDB-lite"/>
    </source>
</evidence>
<protein>
    <recommendedName>
        <fullName evidence="8">Rhodopsin domain-containing protein</fullName>
    </recommendedName>
</protein>
<feature type="region of interest" description="Disordered" evidence="6">
    <location>
        <begin position="419"/>
        <end position="440"/>
    </location>
</feature>
<evidence type="ECO:0000256" key="7">
    <source>
        <dbReference type="SAM" id="Phobius"/>
    </source>
</evidence>
<gene>
    <name evidence="9" type="ORF">ZT3D7_G5868</name>
</gene>
<organism evidence="9 10">
    <name type="scientific">Zymoseptoria tritici (strain ST99CH_3D7)</name>
    <dbReference type="NCBI Taxonomy" id="1276538"/>
    <lineage>
        <taxon>Eukaryota</taxon>
        <taxon>Fungi</taxon>
        <taxon>Dikarya</taxon>
        <taxon>Ascomycota</taxon>
        <taxon>Pezizomycotina</taxon>
        <taxon>Dothideomycetes</taxon>
        <taxon>Dothideomycetidae</taxon>
        <taxon>Mycosphaerellales</taxon>
        <taxon>Mycosphaerellaceae</taxon>
        <taxon>Zymoseptoria</taxon>
    </lineage>
</organism>
<keyword evidence="3 7" id="KW-1133">Transmembrane helix</keyword>
<accession>A0A1X7RTJ2</accession>
<feature type="transmembrane region" description="Helical" evidence="7">
    <location>
        <begin position="60"/>
        <end position="81"/>
    </location>
</feature>
<evidence type="ECO:0000256" key="5">
    <source>
        <dbReference type="ARBA" id="ARBA00038359"/>
    </source>
</evidence>
<dbReference type="Pfam" id="PF20684">
    <property type="entry name" value="Fung_rhodopsin"/>
    <property type="match status" value="1"/>
</dbReference>
<dbReference type="AlphaFoldDB" id="A0A1X7RTJ2"/>
<feature type="transmembrane region" description="Helical" evidence="7">
    <location>
        <begin position="26"/>
        <end position="48"/>
    </location>
</feature>